<dbReference type="EMBL" id="QCZG01000002">
    <property type="protein sequence ID" value="PWA13227.1"/>
    <property type="molecule type" value="Genomic_DNA"/>
</dbReference>
<feature type="transmembrane region" description="Helical" evidence="2">
    <location>
        <begin position="7"/>
        <end position="28"/>
    </location>
</feature>
<evidence type="ECO:0000313" key="4">
    <source>
        <dbReference type="EMBL" id="PWA13227.1"/>
    </source>
</evidence>
<keyword evidence="2" id="KW-0472">Membrane</keyword>
<dbReference type="AlphaFoldDB" id="A0A2U1K6R8"/>
<gene>
    <name evidence="4" type="ORF">DCC39_01920</name>
</gene>
<accession>A0A2U1K6R8</accession>
<dbReference type="InterPro" id="IPR013766">
    <property type="entry name" value="Thioredoxin_domain"/>
</dbReference>
<comment type="caution">
    <text evidence="4">The sequence shown here is derived from an EMBL/GenBank/DDBJ whole genome shotgun (WGS) entry which is preliminary data.</text>
</comment>
<feature type="coiled-coil region" evidence="1">
    <location>
        <begin position="169"/>
        <end position="196"/>
    </location>
</feature>
<dbReference type="PROSITE" id="PS51352">
    <property type="entry name" value="THIOREDOXIN_2"/>
    <property type="match status" value="1"/>
</dbReference>
<reference evidence="4 5" key="1">
    <citation type="submission" date="2018-04" db="EMBL/GenBank/DDBJ databases">
        <title>Camelliibacillus theae gen. nov., sp. nov., isolated from Pu'er tea.</title>
        <authorList>
            <person name="Niu L."/>
        </authorList>
    </citation>
    <scope>NUCLEOTIDE SEQUENCE [LARGE SCALE GENOMIC DNA]</scope>
    <source>
        <strain evidence="4 5">T8</strain>
    </source>
</reference>
<keyword evidence="2" id="KW-1133">Transmembrane helix</keyword>
<keyword evidence="1" id="KW-0175">Coiled coil</keyword>
<keyword evidence="2" id="KW-0812">Transmembrane</keyword>
<evidence type="ECO:0000256" key="1">
    <source>
        <dbReference type="SAM" id="Coils"/>
    </source>
</evidence>
<feature type="domain" description="Thioredoxin" evidence="3">
    <location>
        <begin position="34"/>
        <end position="188"/>
    </location>
</feature>
<dbReference type="SUPFAM" id="SSF52833">
    <property type="entry name" value="Thioredoxin-like"/>
    <property type="match status" value="1"/>
</dbReference>
<protein>
    <recommendedName>
        <fullName evidence="3">Thioredoxin domain-containing protein</fullName>
    </recommendedName>
</protein>
<dbReference type="RefSeq" id="WP_116553188.1">
    <property type="nucleotide sequence ID" value="NZ_QCZG01000002.1"/>
</dbReference>
<dbReference type="Proteomes" id="UP000245998">
    <property type="component" value="Unassembled WGS sequence"/>
</dbReference>
<organism evidence="4 5">
    <name type="scientific">Pueribacillus theae</name>
    <dbReference type="NCBI Taxonomy" id="2171751"/>
    <lineage>
        <taxon>Bacteria</taxon>
        <taxon>Bacillati</taxon>
        <taxon>Bacillota</taxon>
        <taxon>Bacilli</taxon>
        <taxon>Bacillales</taxon>
        <taxon>Bacillaceae</taxon>
        <taxon>Pueribacillus</taxon>
    </lineage>
</organism>
<evidence type="ECO:0000256" key="2">
    <source>
        <dbReference type="SAM" id="Phobius"/>
    </source>
</evidence>
<sequence>MNKRKKNVTMAVILMIIASIGGLLYWLWVKSIALPILGELNSYEAETVDGEKFMIQDGKVKVVLFAEENCSDECEEMYGALEELQERLKKDKNFGTKVDMLSIAENPQMDKKIIEHYKDTYHVDVKGWKFLFVPNEKLELFKNQINDKKEAEPSVTLIDAKGNIRQHYQLKDEEEIEQLRKDINQLIRIHQQSIEERR</sequence>
<keyword evidence="5" id="KW-1185">Reference proteome</keyword>
<evidence type="ECO:0000259" key="3">
    <source>
        <dbReference type="PROSITE" id="PS51352"/>
    </source>
</evidence>
<proteinExistence type="predicted"/>
<dbReference type="InterPro" id="IPR036249">
    <property type="entry name" value="Thioredoxin-like_sf"/>
</dbReference>
<dbReference type="Gene3D" id="3.40.30.10">
    <property type="entry name" value="Glutaredoxin"/>
    <property type="match status" value="1"/>
</dbReference>
<evidence type="ECO:0000313" key="5">
    <source>
        <dbReference type="Proteomes" id="UP000245998"/>
    </source>
</evidence>
<name>A0A2U1K6R8_9BACI</name>